<proteinExistence type="predicted"/>
<feature type="domain" description="Tip attachment protein J" evidence="3">
    <location>
        <begin position="799"/>
        <end position="959"/>
    </location>
</feature>
<evidence type="ECO:0000259" key="2">
    <source>
        <dbReference type="Pfam" id="PF13547"/>
    </source>
</evidence>
<dbReference type="InterPro" id="IPR025195">
    <property type="entry name" value="GTA_TIM_dom"/>
</dbReference>
<reference evidence="5 6" key="1">
    <citation type="submission" date="2016-10" db="EMBL/GenBank/DDBJ databases">
        <authorList>
            <person name="de Groot N.N."/>
        </authorList>
    </citation>
    <scope>NUCLEOTIDE SEQUENCE [LARGE SCALE GENOMIC DNA]</scope>
    <source>
        <strain evidence="6">DSM 938 / 37b4</strain>
    </source>
</reference>
<evidence type="ECO:0000259" key="4">
    <source>
        <dbReference type="Pfam" id="PF23666"/>
    </source>
</evidence>
<evidence type="ECO:0000259" key="3">
    <source>
        <dbReference type="Pfam" id="PF13550"/>
    </source>
</evidence>
<dbReference type="InterPro" id="IPR032876">
    <property type="entry name" value="J_dom"/>
</dbReference>
<name>A0A1G7HRW9_RHOCA</name>
<feature type="region of interest" description="Disordered" evidence="1">
    <location>
        <begin position="663"/>
        <end position="683"/>
    </location>
</feature>
<dbReference type="Pfam" id="PF13550">
    <property type="entry name" value="Phage-tail_3"/>
    <property type="match status" value="1"/>
</dbReference>
<dbReference type="Gene3D" id="3.20.20.80">
    <property type="entry name" value="Glycosidases"/>
    <property type="match status" value="1"/>
</dbReference>
<dbReference type="CDD" id="cd19607">
    <property type="entry name" value="GTA_TIM-barrel-like"/>
    <property type="match status" value="1"/>
</dbReference>
<dbReference type="RefSeq" id="WP_074553389.1">
    <property type="nucleotide sequence ID" value="NZ_CP119563.1"/>
</dbReference>
<dbReference type="Pfam" id="PF23666">
    <property type="entry name" value="Rcc01698_C"/>
    <property type="match status" value="1"/>
</dbReference>
<dbReference type="Proteomes" id="UP000183812">
    <property type="component" value="Unassembled WGS sequence"/>
</dbReference>
<dbReference type="EMBL" id="FNAY01000006">
    <property type="protein sequence ID" value="SDF03210.1"/>
    <property type="molecule type" value="Genomic_DNA"/>
</dbReference>
<sequence>MATILLSAAGAAIGGGFGGTILGLSGAVIGRAVGATLGRVIDQRLLGSGSQSVETGRVDRLRLSSASEGEAVGRLWGRMRVAGQVIWATRFFETAQVEKSGKGAPRATVARYSYSLSLALALCEGEILRVGRVWADGSEIEVSGLNMRVYRGGEDQLPDPKIVAVEGAEAAPAYRGIAYVVIEDLQLSPYGNRVPQFTFEVVRAAQGALAEAEPDLTRGLRAVALIPGTGEYALATTPVYVGTETGITATQAVANQTAPGGQTDLVAALQRLDEELPNCGAVSLVVSWFGDDLRCGACDVKPKVASRQEEGANMPWRVAGLERAGAEEVPRLSGSSVYGGTPADAAVIEAIAALRAAGKAVTFYPFILMEQLAGNGLPDPWSDATGQPVLPWRGRITLSVAPGRAGSPDGTAAAVAQVAGFFGTAQPGDFAIAGGQVVYSGPEEWSMRRFILHYAHLCKLAGGVDAFCIGTEMVALTQIRGSANSYPAVAAFRQLAGEVKAILGPGCKIGYAADWSEYWGHAPGNGDRFFHLDPLWADENIDFIGIDNYLPLSDWRDGEDHADAGWGSIYALDYLRANIEGGEYHDWYYAAPEHRDAQIRTPISDGDHDEPWIWRAKDIRNWWLNDHHERVGGVRSEVATAWVPQSKPIWFTEMGCAAIDKGTNQPNKFLDPKSSESSLPQYSDGRRDELIQMQYLRAMTSYWGEAAKNPVSAVYGGPMLDMSRAHVWAWDARPWPQFPLNTALWSDGANYARGHWISGRAVAQPLASVVAEICGLAGITDIDVSGLYGLVRGYTMTGDQTGRAGLQALMLAYGFEVLEREGKLVFRMRDGRIDADLVAADLALGEGDAVVETVRAAEAEIAGRVRLAYVEAEGDFEVRAVEAVFPDVAAGAAAGSELPLALTRAQAQGIVGRWLAEARVARDTARFALPPSQAHLGTGDVVRLDLPEGKRRYRLDRIEQAGLLQVEAVRVEPGIYAPADEVEDPANLRPFAAPVPVRAVFLDLPLMKGDEDPVAPHLAVTATPWPGTVAVWSADEDVGYALNATLGTRAVIGQTLTPLFRAPPGLWDRGAALRVKLASGALESATALRVLNGANAMAIGDGSSDKWEVFQFVEAALVDGKVWEISLRLRGQLGTDALMPEVWPEGSVVVALNGAPEQILLPASARGLARHYRIGSAARSYDDPSFVHWIEAFAGAGLRPFSPCHLRATPGASGWDFRWLRRTRIDGDSWQGYEVPLGETAELYLLRVIEGTAVKRELTVGAASWSYPAALQAADGIAGAFTLEVAQVSDVYGPGLAARITVGA</sequence>
<protein>
    <submittedName>
        <fullName evidence="5">Putative phage tail protein</fullName>
    </submittedName>
</protein>
<dbReference type="SUPFAM" id="SSF51445">
    <property type="entry name" value="(Trans)glycosidases"/>
    <property type="match status" value="1"/>
</dbReference>
<dbReference type="OrthoDB" id="8445115at2"/>
<evidence type="ECO:0000313" key="6">
    <source>
        <dbReference type="Proteomes" id="UP000183812"/>
    </source>
</evidence>
<gene>
    <name evidence="5" type="ORF">SAMN04244550_01547</name>
</gene>
<feature type="domain" description="Rcc01698-like C-terminal" evidence="4">
    <location>
        <begin position="1050"/>
        <end position="1150"/>
    </location>
</feature>
<evidence type="ECO:0000313" key="5">
    <source>
        <dbReference type="EMBL" id="SDF03210.1"/>
    </source>
</evidence>
<dbReference type="Pfam" id="PF13547">
    <property type="entry name" value="GTA_TIM"/>
    <property type="match status" value="1"/>
</dbReference>
<organism evidence="5 6">
    <name type="scientific">Rhodobacter capsulatus</name>
    <name type="common">Rhodopseudomonas capsulata</name>
    <dbReference type="NCBI Taxonomy" id="1061"/>
    <lineage>
        <taxon>Bacteria</taxon>
        <taxon>Pseudomonadati</taxon>
        <taxon>Pseudomonadota</taxon>
        <taxon>Alphaproteobacteria</taxon>
        <taxon>Rhodobacterales</taxon>
        <taxon>Rhodobacter group</taxon>
        <taxon>Rhodobacter</taxon>
    </lineage>
</organism>
<accession>A0A1G7HRW9</accession>
<evidence type="ECO:0000256" key="1">
    <source>
        <dbReference type="SAM" id="MobiDB-lite"/>
    </source>
</evidence>
<feature type="domain" description="GTA TIM-barrel-like" evidence="2">
    <location>
        <begin position="445"/>
        <end position="739"/>
    </location>
</feature>
<dbReference type="InterPro" id="IPR017853">
    <property type="entry name" value="GH"/>
</dbReference>
<dbReference type="InterPro" id="IPR056490">
    <property type="entry name" value="Rcc01698_C"/>
</dbReference>